<dbReference type="Gene3D" id="2.60.120.260">
    <property type="entry name" value="Galactose-binding domain-like"/>
    <property type="match status" value="2"/>
</dbReference>
<sequence>MTDMQADRKNKMGLAGIILCTVMVLLGSSGAAQIANGADHASEQIQLDEFEPYYSEVLAAWEQASFRNASESKLSIPGTQIINQISGDDALSGSYNGKSNVLIWKKNTIEYEITVPQDGLYHMNLSYHPFNDSTTSSLNRRPIVLSVAIDGKFPFKEARAITFRRLFKDEWPIKKDRNGDDIRPRPLEIKQWITEPFTDSVGSYAEPLKWYFSKGSHKISLTGDQAMVIESLSLLSPSQIEPYEQVLQRYPAEQIKLTGDAQVIQAEQMSSKNDVAIQMMADKDPYSLPEAKGKEIFNSVGGERWAKGGQTITWTFNIQESGQYKIAMRAFQGFVSNMTTFRTISIDGKVPFEELLSFPFTYASNWKGIALEDSNEAPYEFYLEKGDHTLEMTATAAPFQPIIVQSERVTGMLREVDQMLKSMTGGVIDKNRTWKVAKDFPQLVEKLNRIHTELTHMADDMLQANKRRDITLQMIETSVEDLESYLKHPDEIPYKMEEISSLQEKMGGIKETLVKAPLQLEQIYIVPVDVDFPKMEAGLWRKVTSTVSHFFYSFMKKDNLSDLDDKALNVWVNRGRDYVNLLQELSDEMFTPEYGIRVKVNLLPDENLLIYANAAGISPDVALGQPQDKSLDFAMRNALVDLSQFPDFQQIAQQFAPGALLPFYYNNGYYALPETQSFKVLFYRKDILKRLGLGVPDTWDEVYDMMPALQQNGYNFFVPSSDFITFIYQNRAEFFSEDGMRTALDTPDAFKGFKQWTELFHIYDVEKNVPNFYQHFRKGDMPIGVADYNEYMKLSVAAPELTGWWGIAPLPGIPQSDGTIARWSSGGQTTGFIYKSSPRKEEAWSFLKWLLSADVQERYGLDLESFNGIEFRWNTANIEAFTRLPWPKDDLHVILEQWRWYKEMRILPGSYFVSRELNNAWNRTVVDGMNYRESLEEAVVSMNREMMRKGQEFGFVDSTGSVLKTLNGPVVTGPWDGVDTYDAE</sequence>
<dbReference type="PANTHER" id="PTHR43649:SF27">
    <property type="entry name" value="EXTRACELLULAR SOLUTE-BINDING PROTEIN FAMILY 1"/>
    <property type="match status" value="1"/>
</dbReference>
<dbReference type="InterPro" id="IPR050490">
    <property type="entry name" value="Bact_solute-bd_prot1"/>
</dbReference>
<dbReference type="PANTHER" id="PTHR43649">
    <property type="entry name" value="ARABINOSE-BINDING PROTEIN-RELATED"/>
    <property type="match status" value="1"/>
</dbReference>
<feature type="chain" id="PRO_5045245637" evidence="1">
    <location>
        <begin position="35"/>
        <end position="984"/>
    </location>
</feature>
<dbReference type="SUPFAM" id="SSF53850">
    <property type="entry name" value="Periplasmic binding protein-like II"/>
    <property type="match status" value="1"/>
</dbReference>
<evidence type="ECO:0000313" key="3">
    <source>
        <dbReference type="Proteomes" id="UP001519287"/>
    </source>
</evidence>
<evidence type="ECO:0000256" key="1">
    <source>
        <dbReference type="SAM" id="SignalP"/>
    </source>
</evidence>
<name>A0ABS4JAG7_9BACL</name>
<dbReference type="Gene3D" id="3.40.190.10">
    <property type="entry name" value="Periplasmic binding protein-like II"/>
    <property type="match status" value="1"/>
</dbReference>
<protein>
    <submittedName>
        <fullName evidence="2">ABC-type glycerol-3-phosphate transport system substrate-binding protein</fullName>
    </submittedName>
</protein>
<evidence type="ECO:0000313" key="2">
    <source>
        <dbReference type="EMBL" id="MBP1996838.1"/>
    </source>
</evidence>
<feature type="signal peptide" evidence="1">
    <location>
        <begin position="1"/>
        <end position="34"/>
    </location>
</feature>
<reference evidence="2 3" key="1">
    <citation type="submission" date="2021-03" db="EMBL/GenBank/DDBJ databases">
        <title>Genomic Encyclopedia of Type Strains, Phase IV (KMG-IV): sequencing the most valuable type-strain genomes for metagenomic binning, comparative biology and taxonomic classification.</title>
        <authorList>
            <person name="Goeker M."/>
        </authorList>
    </citation>
    <scope>NUCLEOTIDE SEQUENCE [LARGE SCALE GENOMIC DNA]</scope>
    <source>
        <strain evidence="2 3">DSM 26048</strain>
    </source>
</reference>
<keyword evidence="1" id="KW-0732">Signal</keyword>
<organism evidence="2 3">
    <name type="scientific">Paenibacillus eucommiae</name>
    <dbReference type="NCBI Taxonomy" id="1355755"/>
    <lineage>
        <taxon>Bacteria</taxon>
        <taxon>Bacillati</taxon>
        <taxon>Bacillota</taxon>
        <taxon>Bacilli</taxon>
        <taxon>Bacillales</taxon>
        <taxon>Paenibacillaceae</taxon>
        <taxon>Paenibacillus</taxon>
    </lineage>
</organism>
<dbReference type="Pfam" id="PF01547">
    <property type="entry name" value="SBP_bac_1"/>
    <property type="match status" value="1"/>
</dbReference>
<accession>A0ABS4JAG7</accession>
<proteinExistence type="predicted"/>
<keyword evidence="3" id="KW-1185">Reference proteome</keyword>
<dbReference type="EMBL" id="JAGGLB010000058">
    <property type="protein sequence ID" value="MBP1996838.1"/>
    <property type="molecule type" value="Genomic_DNA"/>
</dbReference>
<dbReference type="Proteomes" id="UP001519287">
    <property type="component" value="Unassembled WGS sequence"/>
</dbReference>
<gene>
    <name evidence="2" type="ORF">J2Z66_008498</name>
</gene>
<comment type="caution">
    <text evidence="2">The sequence shown here is derived from an EMBL/GenBank/DDBJ whole genome shotgun (WGS) entry which is preliminary data.</text>
</comment>
<dbReference type="InterPro" id="IPR006059">
    <property type="entry name" value="SBP"/>
</dbReference>